<dbReference type="OrthoDB" id="161399at2"/>
<dbReference type="RefSeq" id="WP_149400099.1">
    <property type="nucleotide sequence ID" value="NZ_BIXY01000005.1"/>
</dbReference>
<accession>A0A5A5T7Y1</accession>
<keyword evidence="4" id="KW-1185">Reference proteome</keyword>
<feature type="coiled-coil region" evidence="1">
    <location>
        <begin position="14"/>
        <end position="41"/>
    </location>
</feature>
<evidence type="ECO:0000313" key="3">
    <source>
        <dbReference type="EMBL" id="GCF07054.1"/>
    </source>
</evidence>
<dbReference type="Proteomes" id="UP000322530">
    <property type="component" value="Unassembled WGS sequence"/>
</dbReference>
<comment type="caution">
    <text evidence="3">The sequence shown here is derived from an EMBL/GenBank/DDBJ whole genome shotgun (WGS) entry which is preliminary data.</text>
</comment>
<evidence type="ECO:0000313" key="4">
    <source>
        <dbReference type="Proteomes" id="UP000322530"/>
    </source>
</evidence>
<dbReference type="EMBL" id="BIXY01000005">
    <property type="protein sequence ID" value="GCF07054.1"/>
    <property type="molecule type" value="Genomic_DNA"/>
</dbReference>
<proteinExistence type="predicted"/>
<sequence>MGQYRQWLLYRETDLQLQTQIAACERELSQLQAQIDQLEEDTSYPENIILQTLIGFQHTQQASSVHAAAAAAAATYAQTAATAHNHTAATQSSEGTVSPALQAWSNLPNFDSRTMPEPPANPIMQNAQLQPQPQPDNLLPTDISAFMKDHAQTDPQLKVPWWLRNMRNDPANKEQQPQQTSPNDAQSTRTNRLVQRWFERWGEAPPATTHEQEKQA</sequence>
<feature type="compositionally biased region" description="Polar residues" evidence="2">
    <location>
        <begin position="173"/>
        <end position="193"/>
    </location>
</feature>
<evidence type="ECO:0000256" key="1">
    <source>
        <dbReference type="SAM" id="Coils"/>
    </source>
</evidence>
<evidence type="ECO:0000256" key="2">
    <source>
        <dbReference type="SAM" id="MobiDB-lite"/>
    </source>
</evidence>
<organism evidence="3 4">
    <name type="scientific">Dictyobacter arantiisoli</name>
    <dbReference type="NCBI Taxonomy" id="2014874"/>
    <lineage>
        <taxon>Bacteria</taxon>
        <taxon>Bacillati</taxon>
        <taxon>Chloroflexota</taxon>
        <taxon>Ktedonobacteria</taxon>
        <taxon>Ktedonobacterales</taxon>
        <taxon>Dictyobacteraceae</taxon>
        <taxon>Dictyobacter</taxon>
    </lineage>
</organism>
<feature type="region of interest" description="Disordered" evidence="2">
    <location>
        <begin position="116"/>
        <end position="136"/>
    </location>
</feature>
<dbReference type="AlphaFoldDB" id="A0A5A5T7Y1"/>
<feature type="region of interest" description="Disordered" evidence="2">
    <location>
        <begin position="169"/>
        <end position="216"/>
    </location>
</feature>
<name>A0A5A5T7Y1_9CHLR</name>
<protein>
    <submittedName>
        <fullName evidence="3">Uncharacterized protein</fullName>
    </submittedName>
</protein>
<reference evidence="3 4" key="1">
    <citation type="submission" date="2019-01" db="EMBL/GenBank/DDBJ databases">
        <title>Draft genome sequence of Dictyobacter sp. Uno17.</title>
        <authorList>
            <person name="Wang C.M."/>
            <person name="Zheng Y."/>
            <person name="Sakai Y."/>
            <person name="Abe K."/>
            <person name="Yokota A."/>
            <person name="Yabe S."/>
        </authorList>
    </citation>
    <scope>NUCLEOTIDE SEQUENCE [LARGE SCALE GENOMIC DNA]</scope>
    <source>
        <strain evidence="3 4">Uno17</strain>
    </source>
</reference>
<gene>
    <name evidence="3" type="ORF">KDI_06180</name>
</gene>
<keyword evidence="1" id="KW-0175">Coiled coil</keyword>